<evidence type="ECO:0000313" key="2">
    <source>
        <dbReference type="EMBL" id="RZS68453.1"/>
    </source>
</evidence>
<proteinExistence type="predicted"/>
<comment type="caution">
    <text evidence="2">The sequence shown here is derived from an EMBL/GenBank/DDBJ whole genome shotgun (WGS) entry which is preliminary data.</text>
</comment>
<accession>A0A4Q7MLB9</accession>
<protein>
    <submittedName>
        <fullName evidence="2">Uncharacterized protein</fullName>
    </submittedName>
</protein>
<organism evidence="2 3">
    <name type="scientific">Agromyces ramosus</name>
    <dbReference type="NCBI Taxonomy" id="33879"/>
    <lineage>
        <taxon>Bacteria</taxon>
        <taxon>Bacillati</taxon>
        <taxon>Actinomycetota</taxon>
        <taxon>Actinomycetes</taxon>
        <taxon>Micrococcales</taxon>
        <taxon>Microbacteriaceae</taxon>
        <taxon>Agromyces</taxon>
    </lineage>
</organism>
<evidence type="ECO:0000313" key="3">
    <source>
        <dbReference type="Proteomes" id="UP000293289"/>
    </source>
</evidence>
<dbReference type="AlphaFoldDB" id="A0A4Q7MLB9"/>
<keyword evidence="1" id="KW-1133">Transmembrane helix</keyword>
<reference evidence="2 3" key="1">
    <citation type="submission" date="2019-02" db="EMBL/GenBank/DDBJ databases">
        <title>Genomic Encyclopedia of Type Strains, Phase IV (KMG-IV): sequencing the most valuable type-strain genomes for metagenomic binning, comparative biology and taxonomic classification.</title>
        <authorList>
            <person name="Goeker M."/>
        </authorList>
    </citation>
    <scope>NUCLEOTIDE SEQUENCE [LARGE SCALE GENOMIC DNA]</scope>
    <source>
        <strain evidence="2 3">DSM 43045</strain>
    </source>
</reference>
<dbReference type="Proteomes" id="UP000293289">
    <property type="component" value="Unassembled WGS sequence"/>
</dbReference>
<keyword evidence="1" id="KW-0812">Transmembrane</keyword>
<name>A0A4Q7MLB9_9MICO</name>
<keyword evidence="3" id="KW-1185">Reference proteome</keyword>
<feature type="transmembrane region" description="Helical" evidence="1">
    <location>
        <begin position="325"/>
        <end position="345"/>
    </location>
</feature>
<dbReference type="OrthoDB" id="5007379at2"/>
<dbReference type="RefSeq" id="WP_130351763.1">
    <property type="nucleotide sequence ID" value="NZ_SGWY01000001.1"/>
</dbReference>
<evidence type="ECO:0000256" key="1">
    <source>
        <dbReference type="SAM" id="Phobius"/>
    </source>
</evidence>
<sequence length="354" mass="35643">MDYDVVPARHPSPRSRSIRRAALAAVLVAGLAAMGVTTLAVPAAAEETGGTVASGPVADAVATDAASEPRDEEESLQPLDIGVAVTPLSCSTDRDGSALLALTGLVAAGIVAYDVQGPNFAVGGSLDEFGETEEIELVGMPPGNYYAYAEWHPFDGDAPAPAPVPSFDWVGFAIEPCQPDVTVAVTECSSTGGAGTAVATLSNLVAGVEYVAWVTDVGAPDGTPYGEPQAVVADATGTATVTFSSLPGDRDYTAWIDGVWEAIPPWEEPPFIGNGGNFVPLETVPLSAGVDFSTQPCPAAAVKPSTTTSSTTTTPTLAATGTDGVGGALVAAVALLGLGLASLSAGRRRSTPRS</sequence>
<gene>
    <name evidence="2" type="ORF">EV187_0882</name>
</gene>
<keyword evidence="1" id="KW-0472">Membrane</keyword>
<dbReference type="EMBL" id="SGWY01000001">
    <property type="protein sequence ID" value="RZS68453.1"/>
    <property type="molecule type" value="Genomic_DNA"/>
</dbReference>